<reference evidence="1" key="1">
    <citation type="journal article" date="2004" name="Nature">
        <title>Genome duplication in the teleost fish Tetraodon nigroviridis reveals the early vertebrate proto-karyotype.</title>
        <authorList>
            <person name="Jaillon O."/>
            <person name="Aury J.-M."/>
            <person name="Brunet F."/>
            <person name="Petit J.-L."/>
            <person name="Stange-Thomann N."/>
            <person name="Mauceli E."/>
            <person name="Bouneau L."/>
            <person name="Fischer C."/>
            <person name="Ozouf-Costaz C."/>
            <person name="Bernot A."/>
            <person name="Nicaud S."/>
            <person name="Jaffe D."/>
            <person name="Fisher S."/>
            <person name="Lutfalla G."/>
            <person name="Dossat C."/>
            <person name="Segurens B."/>
            <person name="Dasilva C."/>
            <person name="Salanoubat M."/>
            <person name="Levy M."/>
            <person name="Boudet N."/>
            <person name="Castellano S."/>
            <person name="Anthouard V."/>
            <person name="Jubin C."/>
            <person name="Castelli V."/>
            <person name="Katinka M."/>
            <person name="Vacherie B."/>
            <person name="Biemont C."/>
            <person name="Skalli Z."/>
            <person name="Cattolico L."/>
            <person name="Poulain J."/>
            <person name="De Berardinis V."/>
            <person name="Cruaud C."/>
            <person name="Duprat S."/>
            <person name="Brottier P."/>
            <person name="Coutanceau J.-P."/>
            <person name="Gouzy J."/>
            <person name="Parra G."/>
            <person name="Lardier G."/>
            <person name="Chapple C."/>
            <person name="McKernan K.J."/>
            <person name="McEwan P."/>
            <person name="Bosak S."/>
            <person name="Kellis M."/>
            <person name="Volff J.-N."/>
            <person name="Guigo R."/>
            <person name="Zody M.C."/>
            <person name="Mesirov J."/>
            <person name="Lindblad-Toh K."/>
            <person name="Birren B."/>
            <person name="Nusbaum C."/>
            <person name="Kahn D."/>
            <person name="Robinson-Rechavi M."/>
            <person name="Laudet V."/>
            <person name="Schachter V."/>
            <person name="Quetier F."/>
            <person name="Saurin W."/>
            <person name="Scarpelli C."/>
            <person name="Wincker P."/>
            <person name="Lander E.S."/>
            <person name="Weissenbach J."/>
            <person name="Roest Crollius H."/>
        </authorList>
    </citation>
    <scope>NUCLEOTIDE SEQUENCE [LARGE SCALE GENOMIC DNA]</scope>
</reference>
<feature type="non-terminal residue" evidence="1">
    <location>
        <position position="1"/>
    </location>
</feature>
<dbReference type="AlphaFoldDB" id="Q4T4G4"/>
<dbReference type="EMBL" id="CAAE01009668">
    <property type="protein sequence ID" value="CAF92218.1"/>
    <property type="molecule type" value="Genomic_DNA"/>
</dbReference>
<gene>
    <name evidence="1" type="ORF">GSTENG00007336001</name>
</gene>
<sequence length="37" mass="4367">FLCNQAFPHRISTDTWAHMDDSVHPTVSLLRVDRDVW</sequence>
<organism evidence="1">
    <name type="scientific">Tetraodon nigroviridis</name>
    <name type="common">Spotted green pufferfish</name>
    <name type="synonym">Chelonodon nigroviridis</name>
    <dbReference type="NCBI Taxonomy" id="99883"/>
    <lineage>
        <taxon>Eukaryota</taxon>
        <taxon>Metazoa</taxon>
        <taxon>Chordata</taxon>
        <taxon>Craniata</taxon>
        <taxon>Vertebrata</taxon>
        <taxon>Euteleostomi</taxon>
        <taxon>Actinopterygii</taxon>
        <taxon>Neopterygii</taxon>
        <taxon>Teleostei</taxon>
        <taxon>Neoteleostei</taxon>
        <taxon>Acanthomorphata</taxon>
        <taxon>Eupercaria</taxon>
        <taxon>Tetraodontiformes</taxon>
        <taxon>Tetradontoidea</taxon>
        <taxon>Tetraodontidae</taxon>
        <taxon>Tetraodon</taxon>
    </lineage>
</organism>
<proteinExistence type="predicted"/>
<protein>
    <submittedName>
        <fullName evidence="1">(spotted green pufferfish) hypothetical protein</fullName>
    </submittedName>
</protein>
<name>Q4T4G4_TETNG</name>
<reference evidence="1" key="2">
    <citation type="submission" date="2004-02" db="EMBL/GenBank/DDBJ databases">
        <authorList>
            <consortium name="Genoscope"/>
            <consortium name="Whitehead Institute Centre for Genome Research"/>
        </authorList>
    </citation>
    <scope>NUCLEOTIDE SEQUENCE</scope>
</reference>
<dbReference type="KEGG" id="tng:GSTEN00007336G001"/>
<accession>Q4T4G4</accession>
<evidence type="ECO:0000313" key="1">
    <source>
        <dbReference type="EMBL" id="CAF92218.1"/>
    </source>
</evidence>
<comment type="caution">
    <text evidence="1">The sequence shown here is derived from an EMBL/GenBank/DDBJ whole genome shotgun (WGS) entry which is preliminary data.</text>
</comment>